<reference evidence="2" key="1">
    <citation type="submission" date="2015-07" db="EMBL/GenBank/DDBJ databases">
        <title>Genome Of Nitrogen-Fixing Cyanobacterium Nostoc piscinale CENA21 From Solimoes/Amazon River Floodplain Sediments And Comparative Genomics To Uncover Biosynthetic Natural Products Potential.</title>
        <authorList>
            <person name="Leao T.F."/>
            <person name="Leao P.N."/>
            <person name="Guimaraes P.I."/>
            <person name="de Melo A.G.C."/>
            <person name="Ramos R.T.J."/>
            <person name="Silva A."/>
            <person name="Fiore M.F."/>
            <person name="Schneider M.P.C."/>
        </authorList>
    </citation>
    <scope>NUCLEOTIDE SEQUENCE [LARGE SCALE GENOMIC DNA]</scope>
    <source>
        <strain evidence="2">CENA21</strain>
    </source>
</reference>
<evidence type="ECO:0000313" key="1">
    <source>
        <dbReference type="EMBL" id="ALF53112.1"/>
    </source>
</evidence>
<dbReference type="Proteomes" id="UP000062645">
    <property type="component" value="Chromosome"/>
</dbReference>
<reference evidence="1 2" key="2">
    <citation type="journal article" date="2016" name="Genome Announc.">
        <title>Draft Genome Sequence of the N2-Fixing Cyanobacterium Nostoc piscinale CENA21, Isolated from the Brazilian Amazon Floodplain.</title>
        <authorList>
            <person name="Leao T."/>
            <person name="Guimaraes P.I."/>
            <person name="de Melo A.G."/>
            <person name="Ramos R.T."/>
            <person name="Leao P.N."/>
            <person name="Silva A."/>
            <person name="Fiore M.F."/>
            <person name="Schneider M.P."/>
        </authorList>
    </citation>
    <scope>NUCLEOTIDE SEQUENCE [LARGE SCALE GENOMIC DNA]</scope>
    <source>
        <strain evidence="1 2">CENA21</strain>
    </source>
</reference>
<protein>
    <submittedName>
        <fullName evidence="1">Uncharacterized protein</fullName>
    </submittedName>
</protein>
<dbReference type="EMBL" id="CP012036">
    <property type="protein sequence ID" value="ALF53112.1"/>
    <property type="molecule type" value="Genomic_DNA"/>
</dbReference>
<name>A0A0M5MGQ5_9NOSO</name>
<proteinExistence type="predicted"/>
<keyword evidence="2" id="KW-1185">Reference proteome</keyword>
<dbReference type="PATRIC" id="fig|224013.5.peg.2431"/>
<dbReference type="RefSeq" id="WP_062291622.1">
    <property type="nucleotide sequence ID" value="NZ_CP012036.1"/>
</dbReference>
<accession>A0A0M5MGQ5</accession>
<dbReference type="STRING" id="224013.ACX27_10065"/>
<gene>
    <name evidence="1" type="ORF">ACX27_10065</name>
</gene>
<sequence length="77" mass="8939">MHLTDGGSKKKTLQIQCKNRQVWIVTQIQSRELYDVDRICVKEVSIKDVLKIFTKKLYSDTFAEEDLSSYLAVIDKS</sequence>
<dbReference type="KEGG" id="npz:ACX27_10065"/>
<evidence type="ECO:0000313" key="2">
    <source>
        <dbReference type="Proteomes" id="UP000062645"/>
    </source>
</evidence>
<dbReference type="OrthoDB" id="5677617at2"/>
<dbReference type="AlphaFoldDB" id="A0A0M5MGQ5"/>
<organism evidence="1 2">
    <name type="scientific">Nostoc piscinale CENA21</name>
    <dbReference type="NCBI Taxonomy" id="224013"/>
    <lineage>
        <taxon>Bacteria</taxon>
        <taxon>Bacillati</taxon>
        <taxon>Cyanobacteriota</taxon>
        <taxon>Cyanophyceae</taxon>
        <taxon>Nostocales</taxon>
        <taxon>Nostocaceae</taxon>
        <taxon>Nostoc</taxon>
    </lineage>
</organism>